<protein>
    <submittedName>
        <fullName evidence="1">Uncharacterized protein LOC8275459 isoform X2</fullName>
    </submittedName>
</protein>
<sequence>MARKAKELPKKNFNLRPFECEKMEESGKPSAAPQPVAREGFNCTLFPPNFQLPGTGRVAIGVSRLSYQDK</sequence>
<dbReference type="AlphaFoldDB" id="A0A2P2PJZ5"/>
<organism evidence="1">
    <name type="scientific">Rhizophora mucronata</name>
    <name type="common">Asiatic mangrove</name>
    <dbReference type="NCBI Taxonomy" id="61149"/>
    <lineage>
        <taxon>Eukaryota</taxon>
        <taxon>Viridiplantae</taxon>
        <taxon>Streptophyta</taxon>
        <taxon>Embryophyta</taxon>
        <taxon>Tracheophyta</taxon>
        <taxon>Spermatophyta</taxon>
        <taxon>Magnoliopsida</taxon>
        <taxon>eudicotyledons</taxon>
        <taxon>Gunneridae</taxon>
        <taxon>Pentapetalae</taxon>
        <taxon>rosids</taxon>
        <taxon>fabids</taxon>
        <taxon>Malpighiales</taxon>
        <taxon>Rhizophoraceae</taxon>
        <taxon>Rhizophora</taxon>
    </lineage>
</organism>
<reference evidence="1" key="1">
    <citation type="submission" date="2018-02" db="EMBL/GenBank/DDBJ databases">
        <title>Rhizophora mucronata_Transcriptome.</title>
        <authorList>
            <person name="Meera S.P."/>
            <person name="Sreeshan A."/>
            <person name="Augustine A."/>
        </authorList>
    </citation>
    <scope>NUCLEOTIDE SEQUENCE</scope>
    <source>
        <tissue evidence="1">Leaf</tissue>
    </source>
</reference>
<evidence type="ECO:0000313" key="1">
    <source>
        <dbReference type="EMBL" id="MBX55073.1"/>
    </source>
</evidence>
<proteinExistence type="predicted"/>
<name>A0A2P2PJZ5_RHIMU</name>
<accession>A0A2P2PJZ5</accession>
<dbReference type="EMBL" id="GGEC01074589">
    <property type="protein sequence ID" value="MBX55073.1"/>
    <property type="molecule type" value="Transcribed_RNA"/>
</dbReference>